<evidence type="ECO:0000313" key="1">
    <source>
        <dbReference type="EMBL" id="MBM6878617.1"/>
    </source>
</evidence>
<protein>
    <submittedName>
        <fullName evidence="1">YmfQ family protein</fullName>
    </submittedName>
</protein>
<organism evidence="1 2">
    <name type="scientific">Anaerotignum lactatifermentans</name>
    <dbReference type="NCBI Taxonomy" id="160404"/>
    <lineage>
        <taxon>Bacteria</taxon>
        <taxon>Bacillati</taxon>
        <taxon>Bacillota</taxon>
        <taxon>Clostridia</taxon>
        <taxon>Lachnospirales</taxon>
        <taxon>Anaerotignaceae</taxon>
        <taxon>Anaerotignum</taxon>
    </lineage>
</organism>
<dbReference type="InterPro" id="IPR018755">
    <property type="entry name" value="Phage_Mu_Gp48"/>
</dbReference>
<dbReference type="Pfam" id="PF10076">
    <property type="entry name" value="Phage_Mu_Gp48"/>
    <property type="match status" value="1"/>
</dbReference>
<gene>
    <name evidence="1" type="ORF">H9X83_10680</name>
</gene>
<dbReference type="EMBL" id="JACSNV010000017">
    <property type="protein sequence ID" value="MBM6878617.1"/>
    <property type="molecule type" value="Genomic_DNA"/>
</dbReference>
<name>A0ABS2GBR0_9FIRM</name>
<reference evidence="1 2" key="1">
    <citation type="journal article" date="2021" name="Sci. Rep.">
        <title>The distribution of antibiotic resistance genes in chicken gut microbiota commensals.</title>
        <authorList>
            <person name="Juricova H."/>
            <person name="Matiasovicova J."/>
            <person name="Kubasova T."/>
            <person name="Cejkova D."/>
            <person name="Rychlik I."/>
        </authorList>
    </citation>
    <scope>NUCLEOTIDE SEQUENCE [LARGE SCALE GENOMIC DNA]</scope>
    <source>
        <strain evidence="1 2">An431b</strain>
    </source>
</reference>
<comment type="caution">
    <text evidence="1">The sequence shown here is derived from an EMBL/GenBank/DDBJ whole genome shotgun (WGS) entry which is preliminary data.</text>
</comment>
<evidence type="ECO:0000313" key="2">
    <source>
        <dbReference type="Proteomes" id="UP000729290"/>
    </source>
</evidence>
<dbReference type="Proteomes" id="UP000729290">
    <property type="component" value="Unassembled WGS sequence"/>
</dbReference>
<accession>A0ABS2GBR0</accession>
<dbReference type="RefSeq" id="WP_205134264.1">
    <property type="nucleotide sequence ID" value="NZ_JACSNT010000015.1"/>
</dbReference>
<proteinExistence type="predicted"/>
<sequence>MKLMELLPQDYTRSPAMVELQETLEWVGTELEVDIDDLGNQLYLDTATWGLKEWEKMFGVNTDLTKSYEFRRAAVRAKMMGTGTTTVALIKSVSESFLGGQVRVVEQNGIYKFLIIMETIIGIPPNVEDLKKAIEEIKPAHLTFEIIFKYNNHTDLHRYTHGQLRPYRHRELKEREIV</sequence>
<keyword evidence="2" id="KW-1185">Reference proteome</keyword>